<dbReference type="AlphaFoldDB" id="A0A3A1YIZ5"/>
<evidence type="ECO:0000313" key="2">
    <source>
        <dbReference type="Proteomes" id="UP000265497"/>
    </source>
</evidence>
<dbReference type="InterPro" id="IPR036412">
    <property type="entry name" value="HAD-like_sf"/>
</dbReference>
<accession>A0A3A1YIZ5</accession>
<reference evidence="1 2" key="1">
    <citation type="submission" date="2017-08" db="EMBL/GenBank/DDBJ databases">
        <title>Capnocytophaga canis 17-158 assembly.</title>
        <authorList>
            <person name="Gulvik C.A."/>
        </authorList>
    </citation>
    <scope>NUCLEOTIDE SEQUENCE [LARGE SCALE GENOMIC DNA]</scope>
    <source>
        <strain evidence="1 2">17-158</strain>
    </source>
</reference>
<dbReference type="InterPro" id="IPR006439">
    <property type="entry name" value="HAD-SF_hydro_IA"/>
</dbReference>
<dbReference type="SFLD" id="SFLDG01129">
    <property type="entry name" value="C1.5:_HAD__Beta-PGM__Phosphata"/>
    <property type="match status" value="1"/>
</dbReference>
<dbReference type="RefSeq" id="WP_119652170.1">
    <property type="nucleotide sequence ID" value="NZ_NSDI01000002.1"/>
</dbReference>
<dbReference type="EMBL" id="NSDI01000002">
    <property type="protein sequence ID" value="RIY37561.1"/>
    <property type="molecule type" value="Genomic_DNA"/>
</dbReference>
<dbReference type="NCBIfam" id="TIGR01549">
    <property type="entry name" value="HAD-SF-IA-v1"/>
    <property type="match status" value="1"/>
</dbReference>
<organism evidence="1 2">
    <name type="scientific">Capnocytophaga canis</name>
    <dbReference type="NCBI Taxonomy" id="1848903"/>
    <lineage>
        <taxon>Bacteria</taxon>
        <taxon>Pseudomonadati</taxon>
        <taxon>Bacteroidota</taxon>
        <taxon>Flavobacteriia</taxon>
        <taxon>Flavobacteriales</taxon>
        <taxon>Flavobacteriaceae</taxon>
        <taxon>Capnocytophaga</taxon>
    </lineage>
</organism>
<sequence>MYDIKTEEYRHFSFDLWLTIIKSNPQYKSRRNRLLKDYFSISQSLDSVDKVVRYYDLLCNEISEKTGRHFHFLEIILLILRKLKGRIDNIEQESIFLFYEETDRLLMDLKPELMNPDIYSLLEKIRRDGKTMSIASNTAFIQGKSLRKVLNFYGLSDLFSFQIYSDEIGFSKPSSFFFDAIFENIKKIDESLTKKEVVHIGDNFIADHKGARLYGFNSILIKK</sequence>
<comment type="caution">
    <text evidence="1">The sequence shown here is derived from an EMBL/GenBank/DDBJ whole genome shotgun (WGS) entry which is preliminary data.</text>
</comment>
<name>A0A3A1YIZ5_9FLAO</name>
<dbReference type="Gene3D" id="3.40.50.1000">
    <property type="entry name" value="HAD superfamily/HAD-like"/>
    <property type="match status" value="1"/>
</dbReference>
<proteinExistence type="predicted"/>
<dbReference type="PANTHER" id="PTHR46191:SF2">
    <property type="entry name" value="HALOACID DEHALOGENASE-LIKE HYDROLASE DOMAIN-CONTAINING PROTEIN 3"/>
    <property type="match status" value="1"/>
</dbReference>
<protein>
    <submittedName>
        <fullName evidence="1">Phosphoglycolate phosphatase</fullName>
    </submittedName>
</protein>
<gene>
    <name evidence="1" type="ORF">CKY20_02350</name>
</gene>
<dbReference type="PANTHER" id="PTHR46191">
    <property type="match status" value="1"/>
</dbReference>
<dbReference type="Proteomes" id="UP000265497">
    <property type="component" value="Unassembled WGS sequence"/>
</dbReference>
<dbReference type="InterPro" id="IPR023214">
    <property type="entry name" value="HAD_sf"/>
</dbReference>
<dbReference type="Gene3D" id="1.10.150.400">
    <property type="match status" value="1"/>
</dbReference>
<dbReference type="SUPFAM" id="SSF56784">
    <property type="entry name" value="HAD-like"/>
    <property type="match status" value="1"/>
</dbReference>
<evidence type="ECO:0000313" key="1">
    <source>
        <dbReference type="EMBL" id="RIY37561.1"/>
    </source>
</evidence>
<dbReference type="SFLD" id="SFLDS00003">
    <property type="entry name" value="Haloacid_Dehalogenase"/>
    <property type="match status" value="1"/>
</dbReference>
<dbReference type="InterPro" id="IPR051828">
    <property type="entry name" value="HAD-like_hydrolase_domain"/>
</dbReference>
<dbReference type="Pfam" id="PF00702">
    <property type="entry name" value="Hydrolase"/>
    <property type="match status" value="1"/>
</dbReference>